<dbReference type="STRING" id="765913.ThidrDRAFT_0400"/>
<dbReference type="GO" id="GO:0043811">
    <property type="term" value="F:phosphate:acyl-[acyl carrier protein] acyltransferase activity"/>
    <property type="evidence" value="ECO:0007669"/>
    <property type="project" value="UniProtKB-UniRule"/>
</dbReference>
<keyword evidence="12" id="KW-1185">Reference proteome</keyword>
<accession>G2DWL1</accession>
<evidence type="ECO:0000256" key="6">
    <source>
        <dbReference type="ARBA" id="ARBA00023209"/>
    </source>
</evidence>
<keyword evidence="11" id="KW-0012">Acyltransferase</keyword>
<keyword evidence="3 10" id="KW-0444">Lipid biosynthesis</keyword>
<dbReference type="HAMAP" id="MF_00019">
    <property type="entry name" value="PlsX"/>
    <property type="match status" value="1"/>
</dbReference>
<dbReference type="PANTHER" id="PTHR30100:SF1">
    <property type="entry name" value="PHOSPHATE ACYLTRANSFERASE"/>
    <property type="match status" value="1"/>
</dbReference>
<evidence type="ECO:0000256" key="7">
    <source>
        <dbReference type="ARBA" id="ARBA00023264"/>
    </source>
</evidence>
<dbReference type="GO" id="GO:0005737">
    <property type="term" value="C:cytoplasm"/>
    <property type="evidence" value="ECO:0007669"/>
    <property type="project" value="UniProtKB-SubCell"/>
</dbReference>
<evidence type="ECO:0000256" key="3">
    <source>
        <dbReference type="ARBA" id="ARBA00022516"/>
    </source>
</evidence>
<comment type="caution">
    <text evidence="11">The sequence shown here is derived from an EMBL/GenBank/DDBJ whole genome shotgun (WGS) entry which is preliminary data.</text>
</comment>
<dbReference type="SUPFAM" id="SSF53659">
    <property type="entry name" value="Isocitrate/Isopropylmalate dehydrogenase-like"/>
    <property type="match status" value="1"/>
</dbReference>
<evidence type="ECO:0000256" key="5">
    <source>
        <dbReference type="ARBA" id="ARBA00023098"/>
    </source>
</evidence>
<dbReference type="Gene3D" id="3.40.718.10">
    <property type="entry name" value="Isopropylmalate Dehydrogenase"/>
    <property type="match status" value="1"/>
</dbReference>
<dbReference type="GO" id="GO:0006633">
    <property type="term" value="P:fatty acid biosynthetic process"/>
    <property type="evidence" value="ECO:0007669"/>
    <property type="project" value="UniProtKB-UniRule"/>
</dbReference>
<dbReference type="AlphaFoldDB" id="G2DWL1"/>
<keyword evidence="2 10" id="KW-0963">Cytoplasm</keyword>
<proteinExistence type="inferred from homology"/>
<keyword evidence="6 10" id="KW-0594">Phospholipid biosynthesis</keyword>
<evidence type="ECO:0000256" key="8">
    <source>
        <dbReference type="ARBA" id="ARBA00024069"/>
    </source>
</evidence>
<dbReference type="eggNOG" id="COG0416">
    <property type="taxonomic scope" value="Bacteria"/>
</dbReference>
<comment type="catalytic activity">
    <reaction evidence="1 10">
        <text>a fatty acyl-[ACP] + phosphate = an acyl phosphate + holo-[ACP]</text>
        <dbReference type="Rhea" id="RHEA:42292"/>
        <dbReference type="Rhea" id="RHEA-COMP:9685"/>
        <dbReference type="Rhea" id="RHEA-COMP:14125"/>
        <dbReference type="ChEBI" id="CHEBI:43474"/>
        <dbReference type="ChEBI" id="CHEBI:59918"/>
        <dbReference type="ChEBI" id="CHEBI:64479"/>
        <dbReference type="ChEBI" id="CHEBI:138651"/>
        <dbReference type="EC" id="2.3.1.274"/>
    </reaction>
</comment>
<evidence type="ECO:0000313" key="11">
    <source>
        <dbReference type="EMBL" id="EGV33711.1"/>
    </source>
</evidence>
<evidence type="ECO:0000256" key="10">
    <source>
        <dbReference type="HAMAP-Rule" id="MF_00019"/>
    </source>
</evidence>
<keyword evidence="7 10" id="KW-1208">Phospholipid metabolism</keyword>
<dbReference type="NCBIfam" id="TIGR00182">
    <property type="entry name" value="plsX"/>
    <property type="match status" value="1"/>
</dbReference>
<comment type="pathway">
    <text evidence="10">Lipid metabolism; phospholipid metabolism.</text>
</comment>
<dbReference type="UniPathway" id="UPA00085"/>
<evidence type="ECO:0000313" key="12">
    <source>
        <dbReference type="Proteomes" id="UP000004200"/>
    </source>
</evidence>
<comment type="subcellular location">
    <subcellularLocation>
        <location evidence="10">Cytoplasm</location>
    </subcellularLocation>
    <text evidence="10">Associated with the membrane possibly through PlsY.</text>
</comment>
<dbReference type="InterPro" id="IPR003664">
    <property type="entry name" value="FA_synthesis"/>
</dbReference>
<dbReference type="GO" id="GO:0008654">
    <property type="term" value="P:phospholipid biosynthetic process"/>
    <property type="evidence" value="ECO:0007669"/>
    <property type="project" value="UniProtKB-KW"/>
</dbReference>
<evidence type="ECO:0000256" key="2">
    <source>
        <dbReference type="ARBA" id="ARBA00022490"/>
    </source>
</evidence>
<dbReference type="PANTHER" id="PTHR30100">
    <property type="entry name" value="FATTY ACID/PHOSPHOLIPID SYNTHESIS PROTEIN PLSX"/>
    <property type="match status" value="1"/>
</dbReference>
<dbReference type="InterPro" id="IPR012281">
    <property type="entry name" value="Phospholipid_synth_PlsX-like"/>
</dbReference>
<dbReference type="PATRIC" id="fig|765913.3.peg.404"/>
<keyword evidence="4 10" id="KW-0808">Transferase</keyword>
<evidence type="ECO:0000256" key="4">
    <source>
        <dbReference type="ARBA" id="ARBA00022679"/>
    </source>
</evidence>
<dbReference type="EC" id="2.3.1.274" evidence="8 10"/>
<gene>
    <name evidence="10" type="primary">plsX</name>
    <name evidence="11" type="ORF">ThidrDRAFT_0400</name>
</gene>
<sequence>MIASARSSLQHPAGLGRKTKVMKQRCTIALDAMGGDHGPGVVVPAAVKFAAANPHVDLILVGNEARIEELLKRAPRDRIRIHPASQEVGMDESPSKALRGKKDSSMRVAIDLVKAGEANACVSAGNTGALMATARFVLKTLPSVDRPGIITAVPSMFGHTHMLDLGANVDCTAEHLFQFAVMGSELVSAVDGIDKPRVALLNIGQEEIKGNEQVKQAHELLVNSGLNYIGYIEGDGIYLEDIDLVVTDGFIGNVALKCSEGVAKFIGNSLSAQFKRNWFTKLSGLAALPILKAFKRTMDPRRYNGASLLGLRGIVIKSHGGADQMAFENAIYIAEKEIIANIPQRIGEQVGRHLDPTQYRETA</sequence>
<dbReference type="EMBL" id="AFWT01000002">
    <property type="protein sequence ID" value="EGV33711.1"/>
    <property type="molecule type" value="Genomic_DNA"/>
</dbReference>
<comment type="similarity">
    <text evidence="10">Belongs to the PlsX family.</text>
</comment>
<evidence type="ECO:0000256" key="1">
    <source>
        <dbReference type="ARBA" id="ARBA00001232"/>
    </source>
</evidence>
<comment type="function">
    <text evidence="10">Catalyzes the reversible formation of acyl-phosphate (acyl-PO(4)) from acyl-[acyl-carrier-protein] (acyl-ACP). This enzyme utilizes acyl-ACP as fatty acyl donor, but not acyl-CoA.</text>
</comment>
<reference evidence="11 12" key="1">
    <citation type="submission" date="2011-06" db="EMBL/GenBank/DDBJ databases">
        <title>The draft genome of Thiorhodococcus drewsii AZ1.</title>
        <authorList>
            <consortium name="US DOE Joint Genome Institute (JGI-PGF)"/>
            <person name="Lucas S."/>
            <person name="Han J."/>
            <person name="Lapidus A."/>
            <person name="Cheng J.-F."/>
            <person name="Goodwin L."/>
            <person name="Pitluck S."/>
            <person name="Peters L."/>
            <person name="Land M.L."/>
            <person name="Hauser L."/>
            <person name="Vogl K."/>
            <person name="Liu Z."/>
            <person name="Imhoff J."/>
            <person name="Thiel V."/>
            <person name="Frigaard N.-U."/>
            <person name="Bryant D.A."/>
            <person name="Woyke T.J."/>
        </authorList>
    </citation>
    <scope>NUCLEOTIDE SEQUENCE [LARGE SCALE GENOMIC DNA]</scope>
    <source>
        <strain evidence="11 12">AZ1</strain>
    </source>
</reference>
<protein>
    <recommendedName>
        <fullName evidence="8 10">Phosphate acyltransferase</fullName>
        <ecNumber evidence="8 10">2.3.1.274</ecNumber>
    </recommendedName>
    <alternativeName>
        <fullName evidence="10">Acyl-ACP phosphotransacylase</fullName>
    </alternativeName>
    <alternativeName>
        <fullName evidence="10">Acyl-[acyl-carrier-protein]--phosphate acyltransferase</fullName>
    </alternativeName>
    <alternativeName>
        <fullName evidence="10">Phosphate-acyl-ACP acyltransferase</fullName>
    </alternativeName>
</protein>
<name>G2DWL1_9GAMM</name>
<dbReference type="Pfam" id="PF02504">
    <property type="entry name" value="FA_synthesis"/>
    <property type="match status" value="1"/>
</dbReference>
<organism evidence="11 12">
    <name type="scientific">Thiorhodococcus drewsii AZ1</name>
    <dbReference type="NCBI Taxonomy" id="765913"/>
    <lineage>
        <taxon>Bacteria</taxon>
        <taxon>Pseudomonadati</taxon>
        <taxon>Pseudomonadota</taxon>
        <taxon>Gammaproteobacteria</taxon>
        <taxon>Chromatiales</taxon>
        <taxon>Chromatiaceae</taxon>
        <taxon>Thiorhodococcus</taxon>
    </lineage>
</organism>
<comment type="subunit">
    <text evidence="9 10">Homodimer. Probably interacts with PlsY.</text>
</comment>
<dbReference type="Proteomes" id="UP000004200">
    <property type="component" value="Unassembled WGS sequence"/>
</dbReference>
<dbReference type="PIRSF" id="PIRSF002465">
    <property type="entry name" value="Phsphlp_syn_PlsX"/>
    <property type="match status" value="1"/>
</dbReference>
<evidence type="ECO:0000256" key="9">
    <source>
        <dbReference type="ARBA" id="ARBA00046608"/>
    </source>
</evidence>
<keyword evidence="5 10" id="KW-0443">Lipid metabolism</keyword>